<dbReference type="Pfam" id="PF00386">
    <property type="entry name" value="C1q"/>
    <property type="match status" value="1"/>
</dbReference>
<feature type="signal peptide" evidence="4">
    <location>
        <begin position="1"/>
        <end position="20"/>
    </location>
</feature>
<keyword evidence="7" id="KW-1185">Reference proteome</keyword>
<evidence type="ECO:0000256" key="1">
    <source>
        <dbReference type="ARBA" id="ARBA00004613"/>
    </source>
</evidence>
<organism evidence="6 7">
    <name type="scientific">Tegillarca granosa</name>
    <name type="common">Malaysian cockle</name>
    <name type="synonym">Anadara granosa</name>
    <dbReference type="NCBI Taxonomy" id="220873"/>
    <lineage>
        <taxon>Eukaryota</taxon>
        <taxon>Metazoa</taxon>
        <taxon>Spiralia</taxon>
        <taxon>Lophotrochozoa</taxon>
        <taxon>Mollusca</taxon>
        <taxon>Bivalvia</taxon>
        <taxon>Autobranchia</taxon>
        <taxon>Pteriomorphia</taxon>
        <taxon>Arcoida</taxon>
        <taxon>Arcoidea</taxon>
        <taxon>Arcidae</taxon>
        <taxon>Tegillarca</taxon>
    </lineage>
</organism>
<dbReference type="PRINTS" id="PR00007">
    <property type="entry name" value="COMPLEMNTC1Q"/>
</dbReference>
<evidence type="ECO:0000256" key="3">
    <source>
        <dbReference type="ARBA" id="ARBA00022729"/>
    </source>
</evidence>
<protein>
    <recommendedName>
        <fullName evidence="5">C1q domain-containing protein</fullName>
    </recommendedName>
</protein>
<dbReference type="PANTHER" id="PTHR22923:SF116">
    <property type="entry name" value="C1Q DOMAIN-CONTAINING PROTEIN"/>
    <property type="match status" value="1"/>
</dbReference>
<keyword evidence="2" id="KW-0964">Secreted</keyword>
<dbReference type="SMART" id="SM00110">
    <property type="entry name" value="C1Q"/>
    <property type="match status" value="1"/>
</dbReference>
<comment type="subcellular location">
    <subcellularLocation>
        <location evidence="1">Secreted</location>
    </subcellularLocation>
</comment>
<evidence type="ECO:0000313" key="6">
    <source>
        <dbReference type="EMBL" id="KAJ8312029.1"/>
    </source>
</evidence>
<dbReference type="EMBL" id="JARBDR010000440">
    <property type="protein sequence ID" value="KAJ8312029.1"/>
    <property type="molecule type" value="Genomic_DNA"/>
</dbReference>
<evidence type="ECO:0000259" key="5">
    <source>
        <dbReference type="PROSITE" id="PS50871"/>
    </source>
</evidence>
<keyword evidence="3 4" id="KW-0732">Signal</keyword>
<dbReference type="InterPro" id="IPR001073">
    <property type="entry name" value="C1q_dom"/>
</dbReference>
<name>A0ABQ9F3V3_TEGGR</name>
<dbReference type="Proteomes" id="UP001217089">
    <property type="component" value="Unassembled WGS sequence"/>
</dbReference>
<sequence length="180" mass="19874">MVSITPTIFLTIVIITTCYAHIDGGKAKTVENILKLLVRLSGNKHELKDHVAFSASLSHDVKNNKVEHFKIIFDKIITNIGNGYNSKTGIFTVPCDGLYVFHWTILTFPGTVFNTELVVNGVSKRGNVADAGGGKSWNSGSSMVTLPLHKNDQVWIRKWRTAGKSLHGNYWPGFSGFRLA</sequence>
<feature type="domain" description="C1q" evidence="5">
    <location>
        <begin position="46"/>
        <end position="180"/>
    </location>
</feature>
<evidence type="ECO:0000313" key="7">
    <source>
        <dbReference type="Proteomes" id="UP001217089"/>
    </source>
</evidence>
<evidence type="ECO:0000256" key="4">
    <source>
        <dbReference type="SAM" id="SignalP"/>
    </source>
</evidence>
<dbReference type="PROSITE" id="PS50871">
    <property type="entry name" value="C1Q"/>
    <property type="match status" value="1"/>
</dbReference>
<comment type="caution">
    <text evidence="6">The sequence shown here is derived from an EMBL/GenBank/DDBJ whole genome shotgun (WGS) entry which is preliminary data.</text>
</comment>
<evidence type="ECO:0000256" key="2">
    <source>
        <dbReference type="ARBA" id="ARBA00022525"/>
    </source>
</evidence>
<accession>A0ABQ9F3V3</accession>
<dbReference type="InterPro" id="IPR008983">
    <property type="entry name" value="Tumour_necrosis_fac-like_dom"/>
</dbReference>
<dbReference type="SUPFAM" id="SSF49842">
    <property type="entry name" value="TNF-like"/>
    <property type="match status" value="1"/>
</dbReference>
<reference evidence="6 7" key="1">
    <citation type="submission" date="2022-12" db="EMBL/GenBank/DDBJ databases">
        <title>Chromosome-level genome of Tegillarca granosa.</title>
        <authorList>
            <person name="Kim J."/>
        </authorList>
    </citation>
    <scope>NUCLEOTIDE SEQUENCE [LARGE SCALE GENOMIC DNA]</scope>
    <source>
        <strain evidence="6">Teg-2019</strain>
        <tissue evidence="6">Adductor muscle</tissue>
    </source>
</reference>
<dbReference type="InterPro" id="IPR050822">
    <property type="entry name" value="Cerebellin_Synaptic_Org"/>
</dbReference>
<dbReference type="Gene3D" id="2.60.120.40">
    <property type="match status" value="1"/>
</dbReference>
<dbReference type="PANTHER" id="PTHR22923">
    <property type="entry name" value="CEREBELLIN-RELATED"/>
    <property type="match status" value="1"/>
</dbReference>
<proteinExistence type="predicted"/>
<gene>
    <name evidence="6" type="ORF">KUTeg_009402</name>
</gene>
<feature type="chain" id="PRO_5045278637" description="C1q domain-containing protein" evidence="4">
    <location>
        <begin position="21"/>
        <end position="180"/>
    </location>
</feature>